<organism evidence="8 9">
    <name type="scientific">Adiantum capillus-veneris</name>
    <name type="common">Maidenhair fern</name>
    <dbReference type="NCBI Taxonomy" id="13818"/>
    <lineage>
        <taxon>Eukaryota</taxon>
        <taxon>Viridiplantae</taxon>
        <taxon>Streptophyta</taxon>
        <taxon>Embryophyta</taxon>
        <taxon>Tracheophyta</taxon>
        <taxon>Polypodiopsida</taxon>
        <taxon>Polypodiidae</taxon>
        <taxon>Polypodiales</taxon>
        <taxon>Pteridineae</taxon>
        <taxon>Pteridaceae</taxon>
        <taxon>Vittarioideae</taxon>
        <taxon>Adiantum</taxon>
    </lineage>
</organism>
<dbReference type="Gene3D" id="4.10.280.10">
    <property type="entry name" value="Helix-loop-helix DNA-binding domain"/>
    <property type="match status" value="1"/>
</dbReference>
<dbReference type="GO" id="GO:0003700">
    <property type="term" value="F:DNA-binding transcription factor activity"/>
    <property type="evidence" value="ECO:0007669"/>
    <property type="project" value="InterPro"/>
</dbReference>
<protein>
    <recommendedName>
        <fullName evidence="7">BHLH domain-containing protein</fullName>
    </recommendedName>
</protein>
<evidence type="ECO:0000259" key="7">
    <source>
        <dbReference type="PROSITE" id="PS50888"/>
    </source>
</evidence>
<dbReference type="SUPFAM" id="SSF47459">
    <property type="entry name" value="HLH, helix-loop-helix DNA-binding domain"/>
    <property type="match status" value="1"/>
</dbReference>
<feature type="region of interest" description="Disordered" evidence="6">
    <location>
        <begin position="558"/>
        <end position="578"/>
    </location>
</feature>
<feature type="compositionally biased region" description="Low complexity" evidence="6">
    <location>
        <begin position="455"/>
        <end position="471"/>
    </location>
</feature>
<evidence type="ECO:0000256" key="2">
    <source>
        <dbReference type="ARBA" id="ARBA00023015"/>
    </source>
</evidence>
<reference evidence="8" key="1">
    <citation type="submission" date="2021-01" db="EMBL/GenBank/DDBJ databases">
        <title>Adiantum capillus-veneris genome.</title>
        <authorList>
            <person name="Fang Y."/>
            <person name="Liao Q."/>
        </authorList>
    </citation>
    <scope>NUCLEOTIDE SEQUENCE</scope>
    <source>
        <strain evidence="8">H3</strain>
        <tissue evidence="8">Leaf</tissue>
    </source>
</reference>
<dbReference type="FunFam" id="4.10.280.10:FF:000046">
    <property type="entry name" value="Transcription factor bHLH83"/>
    <property type="match status" value="1"/>
</dbReference>
<dbReference type="InterPro" id="IPR011598">
    <property type="entry name" value="bHLH_dom"/>
</dbReference>
<name>A0A9D4ZAT4_ADICA</name>
<dbReference type="InterPro" id="IPR036638">
    <property type="entry name" value="HLH_DNA-bd_sf"/>
</dbReference>
<dbReference type="GO" id="GO:0005634">
    <property type="term" value="C:nucleus"/>
    <property type="evidence" value="ECO:0007669"/>
    <property type="project" value="UniProtKB-SubCell"/>
</dbReference>
<dbReference type="PANTHER" id="PTHR45914:SF59">
    <property type="entry name" value="TRANSCRIPTION FACTOR BHLH83-LIKE"/>
    <property type="match status" value="1"/>
</dbReference>
<keyword evidence="5" id="KW-0539">Nucleus</keyword>
<dbReference type="CDD" id="cd11454">
    <property type="entry name" value="bHLH_AtIND_like"/>
    <property type="match status" value="1"/>
</dbReference>
<dbReference type="PANTHER" id="PTHR45914">
    <property type="entry name" value="TRANSCRIPTION FACTOR HEC3-RELATED"/>
    <property type="match status" value="1"/>
</dbReference>
<dbReference type="OrthoDB" id="687495at2759"/>
<dbReference type="GO" id="GO:0046983">
    <property type="term" value="F:protein dimerization activity"/>
    <property type="evidence" value="ECO:0007669"/>
    <property type="project" value="InterPro"/>
</dbReference>
<evidence type="ECO:0000313" key="9">
    <source>
        <dbReference type="Proteomes" id="UP000886520"/>
    </source>
</evidence>
<evidence type="ECO:0000256" key="5">
    <source>
        <dbReference type="ARBA" id="ARBA00023242"/>
    </source>
</evidence>
<dbReference type="Proteomes" id="UP000886520">
    <property type="component" value="Chromosome 17"/>
</dbReference>
<accession>A0A9D4ZAT4</accession>
<dbReference type="SMART" id="SM00353">
    <property type="entry name" value="HLH"/>
    <property type="match status" value="1"/>
</dbReference>
<feature type="region of interest" description="Disordered" evidence="6">
    <location>
        <begin position="401"/>
        <end position="420"/>
    </location>
</feature>
<keyword evidence="9" id="KW-1185">Reference proteome</keyword>
<dbReference type="GO" id="GO:0003677">
    <property type="term" value="F:DNA binding"/>
    <property type="evidence" value="ECO:0007669"/>
    <property type="project" value="UniProtKB-KW"/>
</dbReference>
<comment type="subcellular location">
    <subcellularLocation>
        <location evidence="1">Nucleus</location>
    </subcellularLocation>
</comment>
<proteinExistence type="predicted"/>
<gene>
    <name evidence="8" type="ORF">GOP47_0017468</name>
</gene>
<keyword evidence="4" id="KW-0804">Transcription</keyword>
<evidence type="ECO:0000256" key="3">
    <source>
        <dbReference type="ARBA" id="ARBA00023125"/>
    </source>
</evidence>
<dbReference type="AlphaFoldDB" id="A0A9D4ZAT4"/>
<evidence type="ECO:0000256" key="6">
    <source>
        <dbReference type="SAM" id="MobiDB-lite"/>
    </source>
</evidence>
<dbReference type="PROSITE" id="PS50888">
    <property type="entry name" value="BHLH"/>
    <property type="match status" value="1"/>
</dbReference>
<feature type="region of interest" description="Disordered" evidence="6">
    <location>
        <begin position="447"/>
        <end position="484"/>
    </location>
</feature>
<dbReference type="Pfam" id="PF00010">
    <property type="entry name" value="HLH"/>
    <property type="match status" value="1"/>
</dbReference>
<keyword evidence="2" id="KW-0805">Transcription regulation</keyword>
<comment type="caution">
    <text evidence="8">The sequence shown here is derived from an EMBL/GenBank/DDBJ whole genome shotgun (WGS) entry which is preliminary data.</text>
</comment>
<keyword evidence="3" id="KW-0238">DNA-binding</keyword>
<evidence type="ECO:0000256" key="4">
    <source>
        <dbReference type="ARBA" id="ARBA00023163"/>
    </source>
</evidence>
<evidence type="ECO:0000313" key="8">
    <source>
        <dbReference type="EMBL" id="KAI5066940.1"/>
    </source>
</evidence>
<dbReference type="EMBL" id="JABFUD020000017">
    <property type="protein sequence ID" value="KAI5066940.1"/>
    <property type="molecule type" value="Genomic_DNA"/>
</dbReference>
<evidence type="ECO:0000256" key="1">
    <source>
        <dbReference type="ARBA" id="ARBA00004123"/>
    </source>
</evidence>
<feature type="domain" description="BHLH" evidence="7">
    <location>
        <begin position="474"/>
        <end position="523"/>
    </location>
</feature>
<dbReference type="InterPro" id="IPR045843">
    <property type="entry name" value="IND-like"/>
</dbReference>
<dbReference type="GO" id="GO:0048766">
    <property type="term" value="P:root hair initiation"/>
    <property type="evidence" value="ECO:0007669"/>
    <property type="project" value="UniProtKB-ARBA"/>
</dbReference>
<sequence length="578" mass="63548">MTTELEMPAPTTGNHRHLDEMMMYSSLLGNAAHGHMNSSCQAHIASDSHQYYANVGIELPMPVTENEHYKPMFECHHLGNSMQLQNVHTLMRQELGGGCPSYSDYSKDNYINVDNVPSYFTLPNDYNYPSTICNNLMVSNHGHEKLQHDIIPGGFRADVIDYQPLSSWAALPYQGSKLAHQPPLFVNSYLVEDVMMNENSSLSSLLSSVEPINNTDRHFSSHDLNLIPIQTNVSPNFDSMTASELCPHINNIGQIVGAAVPVPTTTRVPSLQGLFDDESFEDGQFVSAFFLDNEVGEGKLEVSEEAAFVVAGGSINNNEDEVHEQLPSAAVGSAITTIYESGDVGSSENRKRNKEEAASDAGNIVDGHMHETPAACQLSLQLSTNKRAALIMAEEDQLGPPRKRVACDMTSSGGSEDEGVAGKVDDVQQLATAPAGSDGYKRNHYHEEEDKVANTPPAAKTPTKSTARASKQSIACDPQSVAARHRRERISERLKILQELVPNGSKVDIVTMLEKAINYVKFLQLQVKVLTTDEYWPNSQKLNQPHELNLLNLLMSEAKEESTSNNKIERPKEKASKS</sequence>